<proteinExistence type="predicted"/>
<dbReference type="AlphaFoldDB" id="A0A4Y2C6P8"/>
<accession>A0A4Y2C6P8</accession>
<evidence type="ECO:0000313" key="1">
    <source>
        <dbReference type="EMBL" id="GBM00029.1"/>
    </source>
</evidence>
<dbReference type="EMBL" id="BGPR01000153">
    <property type="protein sequence ID" value="GBM00029.1"/>
    <property type="molecule type" value="Genomic_DNA"/>
</dbReference>
<name>A0A4Y2C6P8_ARAVE</name>
<organism evidence="1 2">
    <name type="scientific">Araneus ventricosus</name>
    <name type="common">Orbweaver spider</name>
    <name type="synonym">Epeira ventricosa</name>
    <dbReference type="NCBI Taxonomy" id="182803"/>
    <lineage>
        <taxon>Eukaryota</taxon>
        <taxon>Metazoa</taxon>
        <taxon>Ecdysozoa</taxon>
        <taxon>Arthropoda</taxon>
        <taxon>Chelicerata</taxon>
        <taxon>Arachnida</taxon>
        <taxon>Araneae</taxon>
        <taxon>Araneomorphae</taxon>
        <taxon>Entelegynae</taxon>
        <taxon>Araneoidea</taxon>
        <taxon>Araneidae</taxon>
        <taxon>Araneus</taxon>
    </lineage>
</organism>
<dbReference type="Proteomes" id="UP000499080">
    <property type="component" value="Unassembled WGS sequence"/>
</dbReference>
<evidence type="ECO:0000313" key="2">
    <source>
        <dbReference type="Proteomes" id="UP000499080"/>
    </source>
</evidence>
<keyword evidence="2" id="KW-1185">Reference proteome</keyword>
<sequence length="109" mass="12549">MYGSKTEVHFSKVAAALKRSKRGIYQILACGKNFKRISRSGRPRVTSFRDDMHIRILASTRNISLSRIRNIIGGQISKKTLQRRILESEYMINRKMPRSPGLTPHHKKA</sequence>
<protein>
    <recommendedName>
        <fullName evidence="3">Transposase Tc1-like domain-containing protein</fullName>
    </recommendedName>
</protein>
<reference evidence="1 2" key="1">
    <citation type="journal article" date="2019" name="Sci. Rep.">
        <title>Orb-weaving spider Araneus ventricosus genome elucidates the spidroin gene catalogue.</title>
        <authorList>
            <person name="Kono N."/>
            <person name="Nakamura H."/>
            <person name="Ohtoshi R."/>
            <person name="Moran D.A.P."/>
            <person name="Shinohara A."/>
            <person name="Yoshida Y."/>
            <person name="Fujiwara M."/>
            <person name="Mori M."/>
            <person name="Tomita M."/>
            <person name="Arakawa K."/>
        </authorList>
    </citation>
    <scope>NUCLEOTIDE SEQUENCE [LARGE SCALE GENOMIC DNA]</scope>
</reference>
<evidence type="ECO:0008006" key="3">
    <source>
        <dbReference type="Google" id="ProtNLM"/>
    </source>
</evidence>
<gene>
    <name evidence="1" type="ORF">AVEN_214105_1</name>
</gene>
<comment type="caution">
    <text evidence="1">The sequence shown here is derived from an EMBL/GenBank/DDBJ whole genome shotgun (WGS) entry which is preliminary data.</text>
</comment>